<dbReference type="Pfam" id="PF03009">
    <property type="entry name" value="GDPD"/>
    <property type="match status" value="1"/>
</dbReference>
<dbReference type="Proteomes" id="UP000029228">
    <property type="component" value="Unassembled WGS sequence"/>
</dbReference>
<evidence type="ECO:0000313" key="3">
    <source>
        <dbReference type="Proteomes" id="UP000029228"/>
    </source>
</evidence>
<comment type="caution">
    <text evidence="2">The sequence shown here is derived from an EMBL/GenBank/DDBJ whole genome shotgun (WGS) entry which is preliminary data.</text>
</comment>
<gene>
    <name evidence="2" type="ORF">JCM19235_4250</name>
</gene>
<dbReference type="PROSITE" id="PS51704">
    <property type="entry name" value="GP_PDE"/>
    <property type="match status" value="1"/>
</dbReference>
<evidence type="ECO:0000313" key="2">
    <source>
        <dbReference type="EMBL" id="GAL20050.1"/>
    </source>
</evidence>
<keyword evidence="2" id="KW-0378">Hydrolase</keyword>
<dbReference type="GO" id="GO:0008889">
    <property type="term" value="F:glycerophosphodiester phosphodiesterase activity"/>
    <property type="evidence" value="ECO:0007669"/>
    <property type="project" value="UniProtKB-EC"/>
</dbReference>
<dbReference type="Gene3D" id="3.20.20.190">
    <property type="entry name" value="Phosphatidylinositol (PI) phosphodiesterase"/>
    <property type="match status" value="1"/>
</dbReference>
<dbReference type="PANTHER" id="PTHR46211">
    <property type="entry name" value="GLYCEROPHOSPHORYL DIESTER PHOSPHODIESTERASE"/>
    <property type="match status" value="1"/>
</dbReference>
<dbReference type="InterPro" id="IPR030395">
    <property type="entry name" value="GP_PDE_dom"/>
</dbReference>
<reference evidence="2 3" key="1">
    <citation type="submission" date="2014-09" db="EMBL/GenBank/DDBJ databases">
        <title>Vibrio maritimus JCM 19235. (C45) whole genome shotgun sequence.</title>
        <authorList>
            <person name="Sawabe T."/>
            <person name="Meirelles P."/>
            <person name="Nakanishi M."/>
            <person name="Sayaka M."/>
            <person name="Hattori M."/>
            <person name="Ohkuma M."/>
        </authorList>
    </citation>
    <scope>NUCLEOTIDE SEQUENCE [LARGE SCALE GENOMIC DNA]</scope>
    <source>
        <strain evidence="3">JCM19235</strain>
    </source>
</reference>
<protein>
    <submittedName>
        <fullName evidence="2">Glycerophosphoryl diester phosphodiesterase</fullName>
        <ecNumber evidence="2">3.1.4.46</ecNumber>
    </submittedName>
</protein>
<organism evidence="2 3">
    <name type="scientific">Vibrio maritimus</name>
    <dbReference type="NCBI Taxonomy" id="990268"/>
    <lineage>
        <taxon>Bacteria</taxon>
        <taxon>Pseudomonadati</taxon>
        <taxon>Pseudomonadota</taxon>
        <taxon>Gammaproteobacteria</taxon>
        <taxon>Vibrionales</taxon>
        <taxon>Vibrionaceae</taxon>
        <taxon>Vibrio</taxon>
    </lineage>
</organism>
<feature type="domain" description="GP-PDE" evidence="1">
    <location>
        <begin position="18"/>
        <end position="116"/>
    </location>
</feature>
<dbReference type="EC" id="3.1.4.46" evidence="2"/>
<proteinExistence type="predicted"/>
<dbReference type="GO" id="GO:0006629">
    <property type="term" value="P:lipid metabolic process"/>
    <property type="evidence" value="ECO:0007669"/>
    <property type="project" value="InterPro"/>
</dbReference>
<dbReference type="AlphaFoldDB" id="A0A090RX90"/>
<dbReference type="STRING" id="990268.JCM19235_4250"/>
<evidence type="ECO:0000259" key="1">
    <source>
        <dbReference type="PROSITE" id="PS51704"/>
    </source>
</evidence>
<name>A0A090RX90_9VIBR</name>
<reference evidence="2 3" key="2">
    <citation type="submission" date="2014-09" db="EMBL/GenBank/DDBJ databases">
        <authorList>
            <consortium name="NBRP consortium"/>
            <person name="Sawabe T."/>
            <person name="Meirelles P."/>
            <person name="Nakanishi M."/>
            <person name="Sayaka M."/>
            <person name="Hattori M."/>
            <person name="Ohkuma M."/>
        </authorList>
    </citation>
    <scope>NUCLEOTIDE SEQUENCE [LARGE SCALE GENOMIC DNA]</scope>
    <source>
        <strain evidence="3">JCM19235</strain>
    </source>
</reference>
<keyword evidence="3" id="KW-1185">Reference proteome</keyword>
<sequence>MLRQQRLEKLVKRSQHKPLCIAHRGASGHKLENTLEAFEYAAALGAEMWEIDVRLTADGVCVVSHDDNLMHTAGVNVTISDVSFEVLSSYRLFNNQSVPTFEQVLDLAIETGSGFM</sequence>
<dbReference type="SUPFAM" id="SSF51695">
    <property type="entry name" value="PLC-like phosphodiesterases"/>
    <property type="match status" value="1"/>
</dbReference>
<dbReference type="InterPro" id="IPR017946">
    <property type="entry name" value="PLC-like_Pdiesterase_TIM-brl"/>
</dbReference>
<accession>A0A090RX90</accession>
<dbReference type="PANTHER" id="PTHR46211:SF14">
    <property type="entry name" value="GLYCEROPHOSPHODIESTER PHOSPHODIESTERASE"/>
    <property type="match status" value="1"/>
</dbReference>
<dbReference type="EMBL" id="BBMR01000005">
    <property type="protein sequence ID" value="GAL20050.1"/>
    <property type="molecule type" value="Genomic_DNA"/>
</dbReference>